<evidence type="ECO:0000256" key="5">
    <source>
        <dbReference type="PROSITE-ProRule" id="PRU00042"/>
    </source>
</evidence>
<keyword evidence="4" id="KW-0862">Zinc</keyword>
<dbReference type="GO" id="GO:0043565">
    <property type="term" value="F:sequence-specific DNA binding"/>
    <property type="evidence" value="ECO:0007669"/>
    <property type="project" value="TreeGrafter"/>
</dbReference>
<feature type="domain" description="C2H2-type" evidence="7">
    <location>
        <begin position="289"/>
        <end position="316"/>
    </location>
</feature>
<name>A0A8J2VWL5_9NEOP</name>
<dbReference type="SUPFAM" id="SSF57667">
    <property type="entry name" value="beta-beta-alpha zinc fingers"/>
    <property type="match status" value="5"/>
</dbReference>
<keyword evidence="3 5" id="KW-0863">Zinc-finger</keyword>
<evidence type="ECO:0000256" key="4">
    <source>
        <dbReference type="ARBA" id="ARBA00022833"/>
    </source>
</evidence>
<dbReference type="SMART" id="SM00355">
    <property type="entry name" value="ZnF_C2H2"/>
    <property type="match status" value="12"/>
</dbReference>
<evidence type="ECO:0000313" key="8">
    <source>
        <dbReference type="EMBL" id="CAG9569837.1"/>
    </source>
</evidence>
<dbReference type="Gene3D" id="3.30.160.60">
    <property type="entry name" value="Classic Zinc Finger"/>
    <property type="match status" value="7"/>
</dbReference>
<feature type="domain" description="C2H2-type" evidence="7">
    <location>
        <begin position="474"/>
        <end position="501"/>
    </location>
</feature>
<dbReference type="InterPro" id="IPR036236">
    <property type="entry name" value="Znf_C2H2_sf"/>
</dbReference>
<keyword evidence="2" id="KW-0677">Repeat</keyword>
<dbReference type="GO" id="GO:0005634">
    <property type="term" value="C:nucleus"/>
    <property type="evidence" value="ECO:0007669"/>
    <property type="project" value="TreeGrafter"/>
</dbReference>
<evidence type="ECO:0000256" key="3">
    <source>
        <dbReference type="ARBA" id="ARBA00022771"/>
    </source>
</evidence>
<evidence type="ECO:0000256" key="1">
    <source>
        <dbReference type="ARBA" id="ARBA00022723"/>
    </source>
</evidence>
<dbReference type="PROSITE" id="PS00028">
    <property type="entry name" value="ZINC_FINGER_C2H2_1"/>
    <property type="match status" value="10"/>
</dbReference>
<protein>
    <submittedName>
        <fullName evidence="8">(African queen) hypothetical protein</fullName>
    </submittedName>
</protein>
<feature type="domain" description="C2H2-type" evidence="7">
    <location>
        <begin position="323"/>
        <end position="350"/>
    </location>
</feature>
<dbReference type="GO" id="GO:0000981">
    <property type="term" value="F:DNA-binding transcription factor activity, RNA polymerase II-specific"/>
    <property type="evidence" value="ECO:0007669"/>
    <property type="project" value="TreeGrafter"/>
</dbReference>
<keyword evidence="9" id="KW-1185">Reference proteome</keyword>
<accession>A0A8J2VWL5</accession>
<feature type="domain" description="C2H2-type" evidence="7">
    <location>
        <begin position="501"/>
        <end position="529"/>
    </location>
</feature>
<dbReference type="PANTHER" id="PTHR24408">
    <property type="entry name" value="ZINC FINGER PROTEIN"/>
    <property type="match status" value="1"/>
</dbReference>
<feature type="domain" description="C2H2-type" evidence="7">
    <location>
        <begin position="260"/>
        <end position="284"/>
    </location>
</feature>
<feature type="domain" description="C2H2-type" evidence="7">
    <location>
        <begin position="177"/>
        <end position="204"/>
    </location>
</feature>
<reference evidence="8" key="1">
    <citation type="submission" date="2021-09" db="EMBL/GenBank/DDBJ databases">
        <authorList>
            <person name="Martin H S."/>
        </authorList>
    </citation>
    <scope>NUCLEOTIDE SEQUENCE</scope>
</reference>
<feature type="domain" description="C2H2-type" evidence="7">
    <location>
        <begin position="351"/>
        <end position="378"/>
    </location>
</feature>
<keyword evidence="1" id="KW-0479">Metal-binding</keyword>
<dbReference type="Proteomes" id="UP000789524">
    <property type="component" value="Unassembled WGS sequence"/>
</dbReference>
<dbReference type="AlphaFoldDB" id="A0A8J2VWL5"/>
<dbReference type="PROSITE" id="PS50157">
    <property type="entry name" value="ZINC_FINGER_C2H2_2"/>
    <property type="match status" value="9"/>
</dbReference>
<gene>
    <name evidence="8" type="ORF">DCHRY22_LOCUS9035</name>
</gene>
<sequence length="595" mass="70151">MAQIQIKIEPEEEEDSMDMEVSLKIEHGDESQSALSIGSQHLLQENLVVIKEELRDNIDVKIEPIDIKDCKEDGDVDEKQGIYYESEPEDLSVRKPMGYSSCDEDKSQGSDLDYLPHNEDKTKEPNVKPTFNGKIRKDKEQKYSDEITKHIEIVTIDESARQLEHRELLAGRLHMNYTCEPCALGFVVEEAYVMHMKIHSPENGPHECSICKSRVKSLDVLYRHRLRHYRRYRCAICRLQLRDKDTVAAHVMREHLGSAFLCTHCGRGFKRPQYLKRHVEQMHTRPLHLECPVCHRVFYERGWYRCHVRTHNEQVKQRADRKAVCSHCGREFRNKSYLIRHLHTHEDRQQVRCEECARCFKNNEVLRVHRRQHHTENPSSPANTTCEQCGRVLTTRAMLTRHINRMHTDRTKKFQCDYCKRHYFSKAEVRSHIEWTHLQQRRHACTCGRVFRTPARLRAHACTVHLRIQQPRDKTCPVCGKMFANQQVLTRHIRGHSGETYPCTECGQSFKTQSYVKIHYKIKHLNMTRAEIKAQSKRKLIMLENVEESMNAKIKKKNNIKKDPLNIEGSVRIKKEITDITVPLFETFVDIQREY</sequence>
<dbReference type="GO" id="GO:0008270">
    <property type="term" value="F:zinc ion binding"/>
    <property type="evidence" value="ECO:0007669"/>
    <property type="project" value="UniProtKB-KW"/>
</dbReference>
<feature type="region of interest" description="Disordered" evidence="6">
    <location>
        <begin position="78"/>
        <end position="132"/>
    </location>
</feature>
<feature type="domain" description="C2H2-type" evidence="7">
    <location>
        <begin position="414"/>
        <end position="442"/>
    </location>
</feature>
<evidence type="ECO:0000256" key="6">
    <source>
        <dbReference type="SAM" id="MobiDB-lite"/>
    </source>
</evidence>
<comment type="caution">
    <text evidence="8">The sequence shown here is derived from an EMBL/GenBank/DDBJ whole genome shotgun (WGS) entry which is preliminary data.</text>
</comment>
<evidence type="ECO:0000313" key="9">
    <source>
        <dbReference type="Proteomes" id="UP000789524"/>
    </source>
</evidence>
<proteinExistence type="predicted"/>
<evidence type="ECO:0000259" key="7">
    <source>
        <dbReference type="PROSITE" id="PS50157"/>
    </source>
</evidence>
<feature type="domain" description="C2H2-type" evidence="7">
    <location>
        <begin position="384"/>
        <end position="412"/>
    </location>
</feature>
<dbReference type="EMBL" id="CAKASE010000064">
    <property type="protein sequence ID" value="CAG9569837.1"/>
    <property type="molecule type" value="Genomic_DNA"/>
</dbReference>
<dbReference type="Pfam" id="PF00096">
    <property type="entry name" value="zf-C2H2"/>
    <property type="match status" value="5"/>
</dbReference>
<dbReference type="OrthoDB" id="8922241at2759"/>
<organism evidence="8 9">
    <name type="scientific">Danaus chrysippus</name>
    <name type="common">African queen</name>
    <dbReference type="NCBI Taxonomy" id="151541"/>
    <lineage>
        <taxon>Eukaryota</taxon>
        <taxon>Metazoa</taxon>
        <taxon>Ecdysozoa</taxon>
        <taxon>Arthropoda</taxon>
        <taxon>Hexapoda</taxon>
        <taxon>Insecta</taxon>
        <taxon>Pterygota</taxon>
        <taxon>Neoptera</taxon>
        <taxon>Endopterygota</taxon>
        <taxon>Lepidoptera</taxon>
        <taxon>Glossata</taxon>
        <taxon>Ditrysia</taxon>
        <taxon>Papilionoidea</taxon>
        <taxon>Nymphalidae</taxon>
        <taxon>Danainae</taxon>
        <taxon>Danaini</taxon>
        <taxon>Danaina</taxon>
        <taxon>Danaus</taxon>
        <taxon>Anosia</taxon>
    </lineage>
</organism>
<dbReference type="InterPro" id="IPR013087">
    <property type="entry name" value="Znf_C2H2_type"/>
</dbReference>
<evidence type="ECO:0000256" key="2">
    <source>
        <dbReference type="ARBA" id="ARBA00022737"/>
    </source>
</evidence>
<dbReference type="PANTHER" id="PTHR24408:SF58">
    <property type="entry name" value="TRANSCRIPTION FACTOR (TFIIIA), PUTATIVE (AFU_ORTHOLOGUE AFUA_1G05150)-RELATED"/>
    <property type="match status" value="1"/>
</dbReference>
<feature type="compositionally biased region" description="Basic and acidic residues" evidence="6">
    <location>
        <begin position="103"/>
        <end position="126"/>
    </location>
</feature>